<organism evidence="3 4">
    <name type="scientific">Aquincola agrisoli</name>
    <dbReference type="NCBI Taxonomy" id="3119538"/>
    <lineage>
        <taxon>Bacteria</taxon>
        <taxon>Pseudomonadati</taxon>
        <taxon>Pseudomonadota</taxon>
        <taxon>Betaproteobacteria</taxon>
        <taxon>Burkholderiales</taxon>
        <taxon>Sphaerotilaceae</taxon>
        <taxon>Aquincola</taxon>
    </lineage>
</organism>
<dbReference type="RefSeq" id="WP_332292884.1">
    <property type="nucleotide sequence ID" value="NZ_JAZIBG010000054.1"/>
</dbReference>
<dbReference type="InterPro" id="IPR016035">
    <property type="entry name" value="Acyl_Trfase/lysoPLipase"/>
</dbReference>
<feature type="region of interest" description="Disordered" evidence="1">
    <location>
        <begin position="1033"/>
        <end position="1054"/>
    </location>
</feature>
<evidence type="ECO:0008006" key="5">
    <source>
        <dbReference type="Google" id="ProtNLM"/>
    </source>
</evidence>
<dbReference type="Gene3D" id="3.40.1090.10">
    <property type="entry name" value="Cytosolic phospholipase A2 catalytic domain"/>
    <property type="match status" value="2"/>
</dbReference>
<feature type="transmembrane region" description="Helical" evidence="2">
    <location>
        <begin position="242"/>
        <end position="259"/>
    </location>
</feature>
<feature type="compositionally biased region" description="Pro residues" evidence="1">
    <location>
        <begin position="1033"/>
        <end position="1045"/>
    </location>
</feature>
<protein>
    <recommendedName>
        <fullName evidence="5">Patatin-like phospholipase</fullName>
    </recommendedName>
</protein>
<reference evidence="3 4" key="1">
    <citation type="submission" date="2024-02" db="EMBL/GenBank/DDBJ databases">
        <title>Genome sequence of Aquincola sp. MAHUQ-54.</title>
        <authorList>
            <person name="Huq M.A."/>
        </authorList>
    </citation>
    <scope>NUCLEOTIDE SEQUENCE [LARGE SCALE GENOMIC DNA]</scope>
    <source>
        <strain evidence="3 4">MAHUQ-54</strain>
    </source>
</reference>
<accession>A0AAW9QD68</accession>
<dbReference type="SUPFAM" id="SSF52151">
    <property type="entry name" value="FabD/lysophospholipase-like"/>
    <property type="match status" value="2"/>
</dbReference>
<dbReference type="PANTHER" id="PTHR10728">
    <property type="entry name" value="CYTOSOLIC PHOSPHOLIPASE A2"/>
    <property type="match status" value="1"/>
</dbReference>
<dbReference type="AlphaFoldDB" id="A0AAW9QD68"/>
<keyword evidence="2" id="KW-0812">Transmembrane</keyword>
<feature type="region of interest" description="Disordered" evidence="1">
    <location>
        <begin position="1"/>
        <end position="53"/>
    </location>
</feature>
<feature type="transmembrane region" description="Helical" evidence="2">
    <location>
        <begin position="165"/>
        <end position="182"/>
    </location>
</feature>
<sequence>MDPTDTSPPIVERRQADVAGRRRERAALLHRRRAASRQAAQAGSPKPSNDTLRHLPTVGLALSGGGVRSATYGLGLIRGLAQRGLLARLDYLSTVAGGGYVGAMLGRLVMARGIANAQAMLAARRSPLLDWLRRNGRYLSPAGTHDVGVAAVTYLRAFVAMHGELMMAGLLFGLLIVSPHLWQQGTGALDPNAWHAWGSLWFPIAAAWGCAALPGLACGYWVAREGPDPTRRPRGLSLRNGLVSGGLILCTLAAAWLAWRLGLLRPLREGAVGLPLALLALASVAGGVATSLGVLATSADSSGLASARLRRRFTEAMSRALGFGTLLVAMGVLDLVSWHLLKLALSDRDWLWGGLGLGGFMALVLRALTQPLQQLVAQATPSLHAWWPRLLDAAGLLVLAVVSCFWLSTVQWIVFTSAPLGWLQAVPAPWRALGLLAVCLGWWLATSGNTAMANASSLHGFYRARLTRAYLAVGNPHRPVLDPQAGATASDVTQVVSRDDADLRDYRPERSGGPLHLINTCLSQTRDDASGLYNADRKGVSLTVRADGIELGPRGRVDFGADSEVGTLGKWIAISGAAAAPDGGAALSRGWALLRFLLGVRLGYWVRDPLTPAKRHDARIVAAWRVAAKPLMLWSEAAANFFGAARPWWYLCDGGHFDNTGVYALLRREVDFIVLVDASCDPRYEFSDLESLVRKARIDFGAEIEFYPHDEATQRFGLADAPVTVLSPQDMADSQSARGVLLARIRYLRPEGAGPAEPAERHGTLLVIKPNLHAALDVDVLAYAQRRPAFPHESTGDQTFDEAQWESYHRLGEDAGAALRPDWLARLPGWTRRIALDLDHPARLQQPRHGAPASAPPDKEPAWRRATRNTALGTTIGLSASGTLLLSLWQVGDQLRQNEASQRSEVRQLFTDLSRTLSDLDPACPKVPAHVTPQITLLQDLVQSPAVREIDRVSVQRLLEHTREQCTGVEATPSETCVAAQRRMQDSLCAAIGKPQVTDALSYWHPFETPPGRLLTWPRFVDAVAARWQRGRPPPIAAAAPPAPSQPGVVAPGPAPASEPSFALAACSAADGAPLRLYLQVYDETSRSQTAPLRVQLQTAGGAALQVAPIENVSRSARLRQQRRPVPWPQPTLVVHQPGDNACARAMVGLVRSHWRSLGRSEDVWISELPASLRGRSSERVIELWLPPSEGAPPRMAGG</sequence>
<feature type="transmembrane region" description="Helical" evidence="2">
    <location>
        <begin position="202"/>
        <end position="222"/>
    </location>
</feature>
<name>A0AAW9QD68_9BURK</name>
<evidence type="ECO:0000256" key="2">
    <source>
        <dbReference type="SAM" id="Phobius"/>
    </source>
</evidence>
<feature type="transmembrane region" description="Helical" evidence="2">
    <location>
        <begin position="390"/>
        <end position="408"/>
    </location>
</feature>
<proteinExistence type="predicted"/>
<feature type="compositionally biased region" description="Basic and acidic residues" evidence="1">
    <location>
        <begin position="11"/>
        <end position="27"/>
    </location>
</feature>
<dbReference type="PANTHER" id="PTHR10728:SF40">
    <property type="entry name" value="PATATIN FAMILY PROTEIN"/>
    <property type="match status" value="1"/>
</dbReference>
<dbReference type="GO" id="GO:0005829">
    <property type="term" value="C:cytosol"/>
    <property type="evidence" value="ECO:0007669"/>
    <property type="project" value="TreeGrafter"/>
</dbReference>
<feature type="transmembrane region" description="Helical" evidence="2">
    <location>
        <begin position="350"/>
        <end position="369"/>
    </location>
</feature>
<dbReference type="Proteomes" id="UP001336250">
    <property type="component" value="Unassembled WGS sequence"/>
</dbReference>
<dbReference type="EMBL" id="JAZIBG010000054">
    <property type="protein sequence ID" value="MEF7617184.1"/>
    <property type="molecule type" value="Genomic_DNA"/>
</dbReference>
<feature type="transmembrane region" description="Helical" evidence="2">
    <location>
        <begin position="320"/>
        <end position="338"/>
    </location>
</feature>
<evidence type="ECO:0000313" key="3">
    <source>
        <dbReference type="EMBL" id="MEF7617184.1"/>
    </source>
</evidence>
<keyword evidence="2" id="KW-1133">Transmembrane helix</keyword>
<gene>
    <name evidence="3" type="ORF">V4F39_24940</name>
</gene>
<keyword evidence="4" id="KW-1185">Reference proteome</keyword>
<dbReference type="GO" id="GO:0046475">
    <property type="term" value="P:glycerophospholipid catabolic process"/>
    <property type="evidence" value="ECO:0007669"/>
    <property type="project" value="TreeGrafter"/>
</dbReference>
<evidence type="ECO:0000313" key="4">
    <source>
        <dbReference type="Proteomes" id="UP001336250"/>
    </source>
</evidence>
<evidence type="ECO:0000256" key="1">
    <source>
        <dbReference type="SAM" id="MobiDB-lite"/>
    </source>
</evidence>
<feature type="transmembrane region" description="Helical" evidence="2">
    <location>
        <begin position="271"/>
        <end position="299"/>
    </location>
</feature>
<dbReference type="GO" id="GO:0004623">
    <property type="term" value="F:phospholipase A2 activity"/>
    <property type="evidence" value="ECO:0007669"/>
    <property type="project" value="TreeGrafter"/>
</dbReference>
<keyword evidence="2" id="KW-0472">Membrane</keyword>
<comment type="caution">
    <text evidence="3">The sequence shown here is derived from an EMBL/GenBank/DDBJ whole genome shotgun (WGS) entry which is preliminary data.</text>
</comment>